<evidence type="ECO:0000313" key="10">
    <source>
        <dbReference type="Proteomes" id="UP000298049"/>
    </source>
</evidence>
<evidence type="ECO:0000256" key="5">
    <source>
        <dbReference type="ARBA" id="ARBA00023163"/>
    </source>
</evidence>
<dbReference type="InterPro" id="IPR026564">
    <property type="entry name" value="Transcrip_reg_TACO1-like_dom3"/>
</dbReference>
<evidence type="ECO:0000256" key="4">
    <source>
        <dbReference type="ARBA" id="ARBA00023125"/>
    </source>
</evidence>
<dbReference type="RefSeq" id="WP_136547652.1">
    <property type="nucleotide sequence ID" value="NZ_CP031093.1"/>
</dbReference>
<keyword evidence="10" id="KW-1185">Reference proteome</keyword>
<organism evidence="9 10">
    <name type="scientific">Hydrocarboniclastica marina</name>
    <dbReference type="NCBI Taxonomy" id="2259620"/>
    <lineage>
        <taxon>Bacteria</taxon>
        <taxon>Pseudomonadati</taxon>
        <taxon>Pseudomonadota</taxon>
        <taxon>Gammaproteobacteria</taxon>
        <taxon>Alteromonadales</taxon>
        <taxon>Alteromonadaceae</taxon>
        <taxon>Hydrocarboniclastica</taxon>
    </lineage>
</organism>
<protein>
    <recommendedName>
        <fullName evidence="6">Probable transcriptional regulatory protein soil367_05395</fullName>
    </recommendedName>
</protein>
<dbReference type="SUPFAM" id="SSF75625">
    <property type="entry name" value="YebC-like"/>
    <property type="match status" value="1"/>
</dbReference>
<dbReference type="FunFam" id="1.10.10.200:FF:000003">
    <property type="entry name" value="Probable transcriptional regulatory protein YeeN"/>
    <property type="match status" value="1"/>
</dbReference>
<dbReference type="EMBL" id="CP031093">
    <property type="protein sequence ID" value="QCF25410.1"/>
    <property type="molecule type" value="Genomic_DNA"/>
</dbReference>
<gene>
    <name evidence="9" type="ORF">soil367_05395</name>
</gene>
<dbReference type="InterPro" id="IPR002876">
    <property type="entry name" value="Transcrip_reg_TACO1-like"/>
</dbReference>
<evidence type="ECO:0000259" key="8">
    <source>
        <dbReference type="Pfam" id="PF20772"/>
    </source>
</evidence>
<keyword evidence="3 6" id="KW-0805">Transcription regulation</keyword>
<keyword evidence="4 6" id="KW-0238">DNA-binding</keyword>
<keyword evidence="5 6" id="KW-0804">Transcription</keyword>
<dbReference type="GO" id="GO:0005829">
    <property type="term" value="C:cytosol"/>
    <property type="evidence" value="ECO:0007669"/>
    <property type="project" value="TreeGrafter"/>
</dbReference>
<evidence type="ECO:0000256" key="6">
    <source>
        <dbReference type="HAMAP-Rule" id="MF_00693"/>
    </source>
</evidence>
<evidence type="ECO:0000256" key="3">
    <source>
        <dbReference type="ARBA" id="ARBA00023015"/>
    </source>
</evidence>
<accession>A0A4V1D8J5</accession>
<dbReference type="KEGG" id="hmi:soil367_05395"/>
<dbReference type="AlphaFoldDB" id="A0A4V1D8J5"/>
<dbReference type="HAMAP" id="MF_00693">
    <property type="entry name" value="Transcrip_reg_TACO1"/>
    <property type="match status" value="1"/>
</dbReference>
<dbReference type="InterPro" id="IPR049083">
    <property type="entry name" value="TACO1_YebC_N"/>
</dbReference>
<comment type="similarity">
    <text evidence="1 6">Belongs to the TACO1 family.</text>
</comment>
<dbReference type="NCBIfam" id="NF009044">
    <property type="entry name" value="PRK12378.1"/>
    <property type="match status" value="1"/>
</dbReference>
<dbReference type="Proteomes" id="UP000298049">
    <property type="component" value="Chromosome"/>
</dbReference>
<feature type="domain" description="TACO1/YebC-like N-terminal" evidence="8">
    <location>
        <begin position="4"/>
        <end position="74"/>
    </location>
</feature>
<dbReference type="Pfam" id="PF20772">
    <property type="entry name" value="TACO1_YebC_N"/>
    <property type="match status" value="1"/>
</dbReference>
<dbReference type="GO" id="GO:0006355">
    <property type="term" value="P:regulation of DNA-templated transcription"/>
    <property type="evidence" value="ECO:0007669"/>
    <property type="project" value="UniProtKB-UniRule"/>
</dbReference>
<dbReference type="InterPro" id="IPR029072">
    <property type="entry name" value="YebC-like"/>
</dbReference>
<evidence type="ECO:0000256" key="1">
    <source>
        <dbReference type="ARBA" id="ARBA00008724"/>
    </source>
</evidence>
<dbReference type="GO" id="GO:0003677">
    <property type="term" value="F:DNA binding"/>
    <property type="evidence" value="ECO:0007669"/>
    <property type="project" value="UniProtKB-UniRule"/>
</dbReference>
<comment type="subcellular location">
    <subcellularLocation>
        <location evidence="6">Cytoplasm</location>
    </subcellularLocation>
</comment>
<dbReference type="InterPro" id="IPR048300">
    <property type="entry name" value="TACO1_YebC-like_2nd/3rd_dom"/>
</dbReference>
<feature type="domain" description="TACO1/YebC-like second and third" evidence="7">
    <location>
        <begin position="81"/>
        <end position="240"/>
    </location>
</feature>
<dbReference type="PANTHER" id="PTHR12532">
    <property type="entry name" value="TRANSLATIONAL ACTIVATOR OF CYTOCHROME C OXIDASE 1"/>
    <property type="match status" value="1"/>
</dbReference>
<dbReference type="Gene3D" id="3.30.70.980">
    <property type="match status" value="2"/>
</dbReference>
<evidence type="ECO:0000313" key="9">
    <source>
        <dbReference type="EMBL" id="QCF25410.1"/>
    </source>
</evidence>
<dbReference type="OrthoDB" id="9781053at2"/>
<keyword evidence="2 6" id="KW-0963">Cytoplasm</keyword>
<name>A0A4V1D8J5_9ALTE</name>
<dbReference type="PANTHER" id="PTHR12532:SF0">
    <property type="entry name" value="TRANSLATIONAL ACTIVATOR OF CYTOCHROME C OXIDASE 1"/>
    <property type="match status" value="1"/>
</dbReference>
<evidence type="ECO:0000259" key="7">
    <source>
        <dbReference type="Pfam" id="PF01709"/>
    </source>
</evidence>
<evidence type="ECO:0000256" key="2">
    <source>
        <dbReference type="ARBA" id="ARBA00022490"/>
    </source>
</evidence>
<dbReference type="Pfam" id="PF01709">
    <property type="entry name" value="Transcrip_reg"/>
    <property type="match status" value="1"/>
</dbReference>
<reference evidence="9 10" key="1">
    <citation type="submission" date="2018-07" db="EMBL/GenBank/DDBJ databases">
        <title>Marsedoiliclastica nanhaica gen. nov. sp. nov., a novel marine hydrocarbonoclastic bacterium isolated from an in-situ enriched hydrocarbon-degrading consortium in deep-sea sediment.</title>
        <authorList>
            <person name="Dong C."/>
            <person name="Ma T."/>
            <person name="Liu R."/>
            <person name="Shao Z."/>
        </authorList>
    </citation>
    <scope>NUCLEOTIDE SEQUENCE [LARGE SCALE GENOMIC DNA]</scope>
    <source>
        <strain evidence="10">soil36-7</strain>
    </source>
</reference>
<dbReference type="InterPro" id="IPR017856">
    <property type="entry name" value="Integrase-like_N"/>
</dbReference>
<proteinExistence type="inferred from homology"/>
<dbReference type="Gene3D" id="1.10.10.200">
    <property type="match status" value="1"/>
</dbReference>
<sequence>MGRAYQNRKESMAKTADAKTKVYSKYARELYVCAKSGGADPDANLALRGLIDRAKKDQVPSHVIEKALDKAKGGGGEDFSPARYEGFGPGNCMVIVDCLTDNPNRTFGDVRLCFTKTKCKIGTPGSVSHMFDHCAILAFRGDDEEAALEALMEADVDVTDIEKEDGKVTVFAPHTDYAKAKQALTEALGGSEGTLDFEVDEIQFLPQTTTAVSGDDVALFEKFMDMLNDLDDVQNVYHNAEIEET</sequence>